<dbReference type="EMBL" id="AM406670">
    <property type="protein sequence ID" value="CAL95308.1"/>
    <property type="molecule type" value="Genomic_DNA"/>
</dbReference>
<dbReference type="NCBIfam" id="TIGR00254">
    <property type="entry name" value="GGDEF"/>
    <property type="match status" value="1"/>
</dbReference>
<proteinExistence type="predicted"/>
<dbReference type="RefSeq" id="WP_011766418.1">
    <property type="nucleotide sequence ID" value="NC_008702.1"/>
</dbReference>
<evidence type="ECO:0000256" key="4">
    <source>
        <dbReference type="SAM" id="MobiDB-lite"/>
    </source>
</evidence>
<evidence type="ECO:0000259" key="5">
    <source>
        <dbReference type="PROSITE" id="PS50887"/>
    </source>
</evidence>
<feature type="coiled-coil region" evidence="3">
    <location>
        <begin position="412"/>
        <end position="439"/>
    </location>
</feature>
<dbReference type="Pfam" id="PF00990">
    <property type="entry name" value="GGDEF"/>
    <property type="match status" value="1"/>
</dbReference>
<dbReference type="SUPFAM" id="SSF55073">
    <property type="entry name" value="Nucleotide cyclase"/>
    <property type="match status" value="1"/>
</dbReference>
<feature type="domain" description="GGDEF" evidence="5">
    <location>
        <begin position="470"/>
        <end position="602"/>
    </location>
</feature>
<dbReference type="InterPro" id="IPR043128">
    <property type="entry name" value="Rev_trsase/Diguanyl_cyclase"/>
</dbReference>
<evidence type="ECO:0000313" key="7">
    <source>
        <dbReference type="Proteomes" id="UP000002588"/>
    </source>
</evidence>
<dbReference type="Proteomes" id="UP000002588">
    <property type="component" value="Chromosome"/>
</dbReference>
<evidence type="ECO:0000256" key="2">
    <source>
        <dbReference type="ARBA" id="ARBA00034247"/>
    </source>
</evidence>
<dbReference type="CDD" id="cd01949">
    <property type="entry name" value="GGDEF"/>
    <property type="match status" value="1"/>
</dbReference>
<dbReference type="AlphaFoldDB" id="A1K903"/>
<evidence type="ECO:0000256" key="1">
    <source>
        <dbReference type="ARBA" id="ARBA00012528"/>
    </source>
</evidence>
<name>A1K903_AZOSB</name>
<dbReference type="InterPro" id="IPR050469">
    <property type="entry name" value="Diguanylate_Cyclase"/>
</dbReference>
<protein>
    <recommendedName>
        <fullName evidence="1">diguanylate cyclase</fullName>
        <ecNumber evidence="1">2.7.7.65</ecNumber>
    </recommendedName>
</protein>
<dbReference type="eggNOG" id="COG3706">
    <property type="taxonomic scope" value="Bacteria"/>
</dbReference>
<dbReference type="InterPro" id="IPR029787">
    <property type="entry name" value="Nucleotide_cyclase"/>
</dbReference>
<keyword evidence="7" id="KW-1185">Reference proteome</keyword>
<dbReference type="PROSITE" id="PS50887">
    <property type="entry name" value="GGDEF"/>
    <property type="match status" value="1"/>
</dbReference>
<accession>A1K903</accession>
<dbReference type="SMART" id="SM00267">
    <property type="entry name" value="GGDEF"/>
    <property type="match status" value="1"/>
</dbReference>
<feature type="region of interest" description="Disordered" evidence="4">
    <location>
        <begin position="155"/>
        <end position="185"/>
    </location>
</feature>
<feature type="compositionally biased region" description="Pro residues" evidence="4">
    <location>
        <begin position="161"/>
        <end position="170"/>
    </location>
</feature>
<comment type="catalytic activity">
    <reaction evidence="2">
        <text>2 GTP = 3',3'-c-di-GMP + 2 diphosphate</text>
        <dbReference type="Rhea" id="RHEA:24898"/>
        <dbReference type="ChEBI" id="CHEBI:33019"/>
        <dbReference type="ChEBI" id="CHEBI:37565"/>
        <dbReference type="ChEBI" id="CHEBI:58805"/>
        <dbReference type="EC" id="2.7.7.65"/>
    </reaction>
</comment>
<evidence type="ECO:0000256" key="3">
    <source>
        <dbReference type="SAM" id="Coils"/>
    </source>
</evidence>
<sequence>MSAPLNPSEVAREVLLQLAQRRIPPTPDNYQRLYYEIAGGEAAEAPFPERYVARLARRLPRDNAERQRLARQLEQALAGGDGAAAEAALGQYLDALAIEPPPAWNELIARLLRQWEGRQLGWTTARKRESLERVLAASDPATLYARLQALLGAWGQTPTDPELPPTPHVPDLPSAPAAATAEGNGGTAATEVRLLGRGESVELLANLRELLLLTLDTVVPAMLGDDAALLQDAREIATTVRGAADRPALDVGARQLRKFALRLEGHAADNAELRNGLLDLLRLLLTNIDELVLDDQWLHGQVETLRTVLDQTLDVRVLDNAERQLKEVIYKQSQLKHNLVEAQRNLKAMLAGFVDQLARFSASTDTYQGKLGDCAQKIANARDITEIGHLLDEVMAETIAIRDETRRSHDELLTTRERVESAEAQMAAMQRALDEASRLMRHDTLTNALNRRGLEDMFGKESSRAQRHHTGLCLALLDLDNFKRLNDTLGHSSGDGALLHLATVVRRLLRPHDTLARYGGEEFVILYPDADLAQAEAALIRLQRELTRSFFMSNQQKIVITFSAGVTAVILGEPLEQALARADAAMYRAKQNGKNQVVAAPANP</sequence>
<dbReference type="HOGENOM" id="CLU_029027_0_0_4"/>
<feature type="compositionally biased region" description="Low complexity" evidence="4">
    <location>
        <begin position="175"/>
        <end position="185"/>
    </location>
</feature>
<keyword evidence="3" id="KW-0175">Coiled coil</keyword>
<organism evidence="6 7">
    <name type="scientific">Azoarcus sp. (strain BH72)</name>
    <dbReference type="NCBI Taxonomy" id="418699"/>
    <lineage>
        <taxon>Bacteria</taxon>
        <taxon>Pseudomonadati</taxon>
        <taxon>Pseudomonadota</taxon>
        <taxon>Betaproteobacteria</taxon>
        <taxon>Rhodocyclales</taxon>
        <taxon>Zoogloeaceae</taxon>
        <taxon>Azoarcus</taxon>
    </lineage>
</organism>
<dbReference type="FunFam" id="3.30.70.270:FF:000001">
    <property type="entry name" value="Diguanylate cyclase domain protein"/>
    <property type="match status" value="1"/>
</dbReference>
<dbReference type="PANTHER" id="PTHR45138:SF9">
    <property type="entry name" value="DIGUANYLATE CYCLASE DGCM-RELATED"/>
    <property type="match status" value="1"/>
</dbReference>
<evidence type="ECO:0000313" key="6">
    <source>
        <dbReference type="EMBL" id="CAL95308.1"/>
    </source>
</evidence>
<gene>
    <name evidence="6" type="ordered locus">azo2692</name>
</gene>
<reference evidence="6 7" key="1">
    <citation type="journal article" date="2006" name="Nat. Biotechnol.">
        <title>Complete genome of the mutualistic, N2-fixing grass endophyte Azoarcus sp. strain BH72.</title>
        <authorList>
            <person name="Krause A."/>
            <person name="Ramakumar A."/>
            <person name="Bartels D."/>
            <person name="Battistoni F."/>
            <person name="Bekel T."/>
            <person name="Boch J."/>
            <person name="Boehm M."/>
            <person name="Friedrich F."/>
            <person name="Hurek T."/>
            <person name="Krause L."/>
            <person name="Linke B."/>
            <person name="McHardy A.C."/>
            <person name="Sarkar A."/>
            <person name="Schneiker S."/>
            <person name="Syed A.A."/>
            <person name="Thauer R."/>
            <person name="Vorhoelter F.-J."/>
            <person name="Weidner S."/>
            <person name="Puehler A."/>
            <person name="Reinhold-Hurek B."/>
            <person name="Kaiser O."/>
            <person name="Goesmann A."/>
        </authorList>
    </citation>
    <scope>NUCLEOTIDE SEQUENCE [LARGE SCALE GENOMIC DNA]</scope>
    <source>
        <strain evidence="6 7">BH72</strain>
    </source>
</reference>
<dbReference type="Gene3D" id="3.30.70.270">
    <property type="match status" value="1"/>
</dbReference>
<dbReference type="STRING" id="62928.azo2692"/>
<dbReference type="PANTHER" id="PTHR45138">
    <property type="entry name" value="REGULATORY COMPONENTS OF SENSORY TRANSDUCTION SYSTEM"/>
    <property type="match status" value="1"/>
</dbReference>
<dbReference type="InterPro" id="IPR000160">
    <property type="entry name" value="GGDEF_dom"/>
</dbReference>
<dbReference type="EC" id="2.7.7.65" evidence="1"/>
<dbReference type="KEGG" id="azo:azo2692"/>
<dbReference type="GO" id="GO:0052621">
    <property type="term" value="F:diguanylate cyclase activity"/>
    <property type="evidence" value="ECO:0007669"/>
    <property type="project" value="UniProtKB-EC"/>
</dbReference>